<proteinExistence type="predicted"/>
<dbReference type="PANTHER" id="PTHR46270:SF2">
    <property type="entry name" value="TIR DOMAIN-CONTAINING PROTEIN"/>
    <property type="match status" value="1"/>
</dbReference>
<dbReference type="InterPro" id="IPR000488">
    <property type="entry name" value="Death_dom"/>
</dbReference>
<dbReference type="Gene3D" id="3.40.50.10140">
    <property type="entry name" value="Toll/interleukin-1 receptor homology (TIR) domain"/>
    <property type="match status" value="1"/>
</dbReference>
<organism evidence="2 3">
    <name type="scientific">Saccoglossus kowalevskii</name>
    <name type="common">Acorn worm</name>
    <dbReference type="NCBI Taxonomy" id="10224"/>
    <lineage>
        <taxon>Eukaryota</taxon>
        <taxon>Metazoa</taxon>
        <taxon>Hemichordata</taxon>
        <taxon>Enteropneusta</taxon>
        <taxon>Harrimaniidae</taxon>
        <taxon>Saccoglossus</taxon>
    </lineage>
</organism>
<evidence type="ECO:0000313" key="2">
    <source>
        <dbReference type="Proteomes" id="UP000694865"/>
    </source>
</evidence>
<evidence type="ECO:0000259" key="1">
    <source>
        <dbReference type="PROSITE" id="PS50017"/>
    </source>
</evidence>
<reference evidence="3" key="1">
    <citation type="submission" date="2025-08" db="UniProtKB">
        <authorList>
            <consortium name="RefSeq"/>
        </authorList>
    </citation>
    <scope>IDENTIFICATION</scope>
    <source>
        <tissue evidence="3">Testes</tissue>
    </source>
</reference>
<dbReference type="Pfam" id="PF13676">
    <property type="entry name" value="TIR_2"/>
    <property type="match status" value="1"/>
</dbReference>
<dbReference type="Pfam" id="PF00531">
    <property type="entry name" value="Death"/>
    <property type="match status" value="1"/>
</dbReference>
<dbReference type="InterPro" id="IPR000157">
    <property type="entry name" value="TIR_dom"/>
</dbReference>
<dbReference type="Proteomes" id="UP000694865">
    <property type="component" value="Unplaced"/>
</dbReference>
<sequence>MAEPGESRHSAMISYSWNDKTKVDKIANEMTANDIRVWRDVNDMGNEIYSSMGGGVVNSLVFIACISDGYQSSINCKQELRLAADKKKCIIPIKIQDVKFDNEVALICAGKLYIDFSDDSKFEEKIKNLINRVKTHMDQPDSAEPINNVAVSTEVSTDNIEFVVNEITKEWKPLGRKLGFKDADLEAFFSDHRIDGIKEVIMAMLRKWKQNGNATVEKLRQALQGVGRKDVADKL</sequence>
<dbReference type="PANTHER" id="PTHR46270">
    <property type="entry name" value="ARMADILLO-TYPE FOLD-RELATED"/>
    <property type="match status" value="1"/>
</dbReference>
<keyword evidence="2" id="KW-1185">Reference proteome</keyword>
<dbReference type="SUPFAM" id="SSF47986">
    <property type="entry name" value="DEATH domain"/>
    <property type="match status" value="1"/>
</dbReference>
<dbReference type="RefSeq" id="XP_006815659.1">
    <property type="nucleotide sequence ID" value="XM_006815596.1"/>
</dbReference>
<protein>
    <submittedName>
        <fullName evidence="3">Uncharacterized protein LOC100368881</fullName>
    </submittedName>
</protein>
<dbReference type="Gene3D" id="1.10.533.10">
    <property type="entry name" value="Death Domain, Fas"/>
    <property type="match status" value="1"/>
</dbReference>
<accession>A0ABM0M6L8</accession>
<dbReference type="CDD" id="cd01670">
    <property type="entry name" value="Death"/>
    <property type="match status" value="1"/>
</dbReference>
<evidence type="ECO:0000313" key="3">
    <source>
        <dbReference type="RefSeq" id="XP_006815659.1"/>
    </source>
</evidence>
<feature type="domain" description="Death" evidence="1">
    <location>
        <begin position="170"/>
        <end position="235"/>
    </location>
</feature>
<dbReference type="SUPFAM" id="SSF52200">
    <property type="entry name" value="Toll/Interleukin receptor TIR domain"/>
    <property type="match status" value="1"/>
</dbReference>
<dbReference type="InterPro" id="IPR011029">
    <property type="entry name" value="DEATH-like_dom_sf"/>
</dbReference>
<dbReference type="GeneID" id="100368881"/>
<gene>
    <name evidence="3" type="primary">LOC100368881</name>
</gene>
<name>A0ABM0M6L8_SACKO</name>
<dbReference type="SMART" id="SM00005">
    <property type="entry name" value="DEATH"/>
    <property type="match status" value="1"/>
</dbReference>
<dbReference type="PROSITE" id="PS50017">
    <property type="entry name" value="DEATH_DOMAIN"/>
    <property type="match status" value="1"/>
</dbReference>
<dbReference type="InterPro" id="IPR035897">
    <property type="entry name" value="Toll_tir_struct_dom_sf"/>
</dbReference>